<evidence type="ECO:0000313" key="3">
    <source>
        <dbReference type="EMBL" id="OKS86851.1"/>
    </source>
</evidence>
<dbReference type="OrthoDB" id="108903at2"/>
<dbReference type="STRING" id="1302689.RG47T_2308"/>
<name>A0A1Q5ZYM7_9SPHI</name>
<accession>A0A1Q5ZYM7</accession>
<dbReference type="Proteomes" id="UP000186720">
    <property type="component" value="Unassembled WGS sequence"/>
</dbReference>
<comment type="caution">
    <text evidence="3">The sequence shown here is derived from an EMBL/GenBank/DDBJ whole genome shotgun (WGS) entry which is preliminary data.</text>
</comment>
<dbReference type="InterPro" id="IPR029058">
    <property type="entry name" value="AB_hydrolase_fold"/>
</dbReference>
<dbReference type="InterPro" id="IPR001375">
    <property type="entry name" value="Peptidase_S9_cat"/>
</dbReference>
<protein>
    <recommendedName>
        <fullName evidence="2">Peptidase S9 prolyl oligopeptidase catalytic domain-containing protein</fullName>
    </recommendedName>
</protein>
<proteinExistence type="predicted"/>
<dbReference type="GO" id="GO:0004252">
    <property type="term" value="F:serine-type endopeptidase activity"/>
    <property type="evidence" value="ECO:0007669"/>
    <property type="project" value="TreeGrafter"/>
</dbReference>
<reference evidence="3 4" key="1">
    <citation type="submission" date="2016-11" db="EMBL/GenBank/DDBJ databases">
        <title>Whole Genome Sequencing of Mucilaginibacter polytrichastri RG4-7(T) isolated from the moss sample.</title>
        <authorList>
            <person name="Li Y."/>
        </authorList>
    </citation>
    <scope>NUCLEOTIDE SEQUENCE [LARGE SCALE GENOMIC DNA]</scope>
    <source>
        <strain evidence="3 4">RG4-7</strain>
    </source>
</reference>
<dbReference type="PANTHER" id="PTHR42776:SF27">
    <property type="entry name" value="DIPEPTIDYL PEPTIDASE FAMILY MEMBER 6"/>
    <property type="match status" value="1"/>
</dbReference>
<dbReference type="PANTHER" id="PTHR42776">
    <property type="entry name" value="SERINE PEPTIDASE S9 FAMILY MEMBER"/>
    <property type="match status" value="1"/>
</dbReference>
<dbReference type="Gene3D" id="3.40.50.1820">
    <property type="entry name" value="alpha/beta hydrolase"/>
    <property type="match status" value="1"/>
</dbReference>
<gene>
    <name evidence="3" type="ORF">RG47T_2308</name>
</gene>
<dbReference type="RefSeq" id="WP_074489542.1">
    <property type="nucleotide sequence ID" value="NZ_FPAM01000014.1"/>
</dbReference>
<dbReference type="SUPFAM" id="SSF53474">
    <property type="entry name" value="alpha/beta-Hydrolases"/>
    <property type="match status" value="1"/>
</dbReference>
<evidence type="ECO:0000256" key="1">
    <source>
        <dbReference type="ARBA" id="ARBA00022801"/>
    </source>
</evidence>
<evidence type="ECO:0000313" key="4">
    <source>
        <dbReference type="Proteomes" id="UP000186720"/>
    </source>
</evidence>
<sequence>MKYLFVLVSFFAIVWHTNAQNGLIISNNLVIYPDSIIKQRVSKSPAFQLIFDETETHDITYLSTGLKIKGFVIQPKKPGKYPCLIFCRGGHEDFGSIDLWTTSALADIARHGYVVIASQLRGSPGSDGKDEFGGADTSDVINCIPALAHLPYADTSRIGIYGISRGGMNALQVLRSQKSIKAAIINSGLVNAFDNIERKDGAGFEKEIYQRLIPDYQTEKQKQLMLRSALYWPEMICKTTPLLIMQGTSDWRVDAAGTIKLAEKLYALKQPMRLVLVEGGTHGLRLPIRDNMLLEWLDRYVKNKTPLPDMTLHGE</sequence>
<organism evidence="3 4">
    <name type="scientific">Mucilaginibacter polytrichastri</name>
    <dbReference type="NCBI Taxonomy" id="1302689"/>
    <lineage>
        <taxon>Bacteria</taxon>
        <taxon>Pseudomonadati</taxon>
        <taxon>Bacteroidota</taxon>
        <taxon>Sphingobacteriia</taxon>
        <taxon>Sphingobacteriales</taxon>
        <taxon>Sphingobacteriaceae</taxon>
        <taxon>Mucilaginibacter</taxon>
    </lineage>
</organism>
<dbReference type="Pfam" id="PF00326">
    <property type="entry name" value="Peptidase_S9"/>
    <property type="match status" value="1"/>
</dbReference>
<dbReference type="EMBL" id="MPPL01000001">
    <property type="protein sequence ID" value="OKS86851.1"/>
    <property type="molecule type" value="Genomic_DNA"/>
</dbReference>
<evidence type="ECO:0000259" key="2">
    <source>
        <dbReference type="Pfam" id="PF00326"/>
    </source>
</evidence>
<dbReference type="AlphaFoldDB" id="A0A1Q5ZYM7"/>
<keyword evidence="4" id="KW-1185">Reference proteome</keyword>
<dbReference type="GO" id="GO:0006508">
    <property type="term" value="P:proteolysis"/>
    <property type="evidence" value="ECO:0007669"/>
    <property type="project" value="InterPro"/>
</dbReference>
<keyword evidence="1" id="KW-0378">Hydrolase</keyword>
<feature type="domain" description="Peptidase S9 prolyl oligopeptidase catalytic" evidence="2">
    <location>
        <begin position="109"/>
        <end position="302"/>
    </location>
</feature>